<dbReference type="Proteomes" id="UP001221898">
    <property type="component" value="Unassembled WGS sequence"/>
</dbReference>
<accession>A0AAD7T638</accession>
<organism evidence="2 3">
    <name type="scientific">Aldrovandia affinis</name>
    <dbReference type="NCBI Taxonomy" id="143900"/>
    <lineage>
        <taxon>Eukaryota</taxon>
        <taxon>Metazoa</taxon>
        <taxon>Chordata</taxon>
        <taxon>Craniata</taxon>
        <taxon>Vertebrata</taxon>
        <taxon>Euteleostomi</taxon>
        <taxon>Actinopterygii</taxon>
        <taxon>Neopterygii</taxon>
        <taxon>Teleostei</taxon>
        <taxon>Notacanthiformes</taxon>
        <taxon>Halosauridae</taxon>
        <taxon>Aldrovandia</taxon>
    </lineage>
</organism>
<feature type="compositionally biased region" description="Basic and acidic residues" evidence="1">
    <location>
        <begin position="69"/>
        <end position="81"/>
    </location>
</feature>
<comment type="caution">
    <text evidence="2">The sequence shown here is derived from an EMBL/GenBank/DDBJ whole genome shotgun (WGS) entry which is preliminary data.</text>
</comment>
<sequence>MGSSENRLSGSSASKRDRPANVYGIGPLRYRDEPSPRPADRHFRLPDSRAPQSGGERVKAVVTKGMQRPKQDLSQRECTKS</sequence>
<evidence type="ECO:0000313" key="2">
    <source>
        <dbReference type="EMBL" id="KAJ8415015.1"/>
    </source>
</evidence>
<feature type="region of interest" description="Disordered" evidence="1">
    <location>
        <begin position="1"/>
        <end position="81"/>
    </location>
</feature>
<gene>
    <name evidence="2" type="ORF">AAFF_G00007130</name>
</gene>
<protein>
    <submittedName>
        <fullName evidence="2">Uncharacterized protein</fullName>
    </submittedName>
</protein>
<keyword evidence="3" id="KW-1185">Reference proteome</keyword>
<name>A0AAD7T638_9TELE</name>
<feature type="compositionally biased region" description="Basic and acidic residues" evidence="1">
    <location>
        <begin position="29"/>
        <end position="47"/>
    </location>
</feature>
<feature type="compositionally biased region" description="Polar residues" evidence="1">
    <location>
        <begin position="1"/>
        <end position="13"/>
    </location>
</feature>
<evidence type="ECO:0000313" key="3">
    <source>
        <dbReference type="Proteomes" id="UP001221898"/>
    </source>
</evidence>
<dbReference type="EMBL" id="JAINUG010000010">
    <property type="protein sequence ID" value="KAJ8415015.1"/>
    <property type="molecule type" value="Genomic_DNA"/>
</dbReference>
<proteinExistence type="predicted"/>
<dbReference type="AlphaFoldDB" id="A0AAD7T638"/>
<evidence type="ECO:0000256" key="1">
    <source>
        <dbReference type="SAM" id="MobiDB-lite"/>
    </source>
</evidence>
<reference evidence="2" key="1">
    <citation type="journal article" date="2023" name="Science">
        <title>Genome structures resolve the early diversification of teleost fishes.</title>
        <authorList>
            <person name="Parey E."/>
            <person name="Louis A."/>
            <person name="Montfort J."/>
            <person name="Bouchez O."/>
            <person name="Roques C."/>
            <person name="Iampietro C."/>
            <person name="Lluch J."/>
            <person name="Castinel A."/>
            <person name="Donnadieu C."/>
            <person name="Desvignes T."/>
            <person name="Floi Bucao C."/>
            <person name="Jouanno E."/>
            <person name="Wen M."/>
            <person name="Mejri S."/>
            <person name="Dirks R."/>
            <person name="Jansen H."/>
            <person name="Henkel C."/>
            <person name="Chen W.J."/>
            <person name="Zahm M."/>
            <person name="Cabau C."/>
            <person name="Klopp C."/>
            <person name="Thompson A.W."/>
            <person name="Robinson-Rechavi M."/>
            <person name="Braasch I."/>
            <person name="Lecointre G."/>
            <person name="Bobe J."/>
            <person name="Postlethwait J.H."/>
            <person name="Berthelot C."/>
            <person name="Roest Crollius H."/>
            <person name="Guiguen Y."/>
        </authorList>
    </citation>
    <scope>NUCLEOTIDE SEQUENCE</scope>
    <source>
        <strain evidence="2">NC1722</strain>
    </source>
</reference>